<sequence>MRRSAYRIRDQIWDVYYRLNIRDAISFVDQGGHVLSSAGLTLPSMPSRNSVAETSVTNLLRESGSGACLDLQVIDTVRSGRDREDAVMHHLLCGGLYKPRRRQNADQIGSGELKGCVSQLRGWASQYKASCSRHFILEDAQERQDKEVFQQNMKRRLESFKSTKHNICLTKSKPRPRKAGCKKKNGVANTAASNGKPPRDLGLQDPAAVILTVESEEEESDSSETEKEDDEGIIFVARATSEVLQEGKVSGSLEVCPSPRIIPPSPTCAEKELPWKSGQGDLAVYVSSETTKIVPVDMQTGWNQSISSLESLASPPCTQAPTVTHLPSCRPAAKEPQAPLDLPSDLRPSFAFPPSLAKAGRSRSESSADIPRQQELQPLMEHEDRSHLSPGTASSHWCIQFNRSGRL</sequence>
<feature type="compositionally biased region" description="Basic residues" evidence="1">
    <location>
        <begin position="172"/>
        <end position="185"/>
    </location>
</feature>
<dbReference type="AlphaFoldDB" id="A0A833YPM9"/>
<organism evidence="2 3">
    <name type="scientific">Phyllostomus discolor</name>
    <name type="common">pale spear-nosed bat</name>
    <dbReference type="NCBI Taxonomy" id="89673"/>
    <lineage>
        <taxon>Eukaryota</taxon>
        <taxon>Metazoa</taxon>
        <taxon>Chordata</taxon>
        <taxon>Craniata</taxon>
        <taxon>Vertebrata</taxon>
        <taxon>Euteleostomi</taxon>
        <taxon>Mammalia</taxon>
        <taxon>Eutheria</taxon>
        <taxon>Laurasiatheria</taxon>
        <taxon>Chiroptera</taxon>
        <taxon>Yangochiroptera</taxon>
        <taxon>Phyllostomidae</taxon>
        <taxon>Phyllostominae</taxon>
        <taxon>Phyllostomus</taxon>
    </lineage>
</organism>
<feature type="region of interest" description="Disordered" evidence="1">
    <location>
        <begin position="171"/>
        <end position="203"/>
    </location>
</feature>
<dbReference type="Proteomes" id="UP000664940">
    <property type="component" value="Unassembled WGS sequence"/>
</dbReference>
<proteinExistence type="predicted"/>
<feature type="region of interest" description="Disordered" evidence="1">
    <location>
        <begin position="330"/>
        <end position="393"/>
    </location>
</feature>
<evidence type="ECO:0000313" key="3">
    <source>
        <dbReference type="Proteomes" id="UP000664940"/>
    </source>
</evidence>
<gene>
    <name evidence="2" type="ORF">HJG60_017656</name>
</gene>
<accession>A0A833YPM9</accession>
<evidence type="ECO:0000313" key="2">
    <source>
        <dbReference type="EMBL" id="KAF6079479.1"/>
    </source>
</evidence>
<reference evidence="2 3" key="1">
    <citation type="journal article" date="2020" name="Nature">
        <title>Six reference-quality genomes reveal evolution of bat adaptations.</title>
        <authorList>
            <person name="Jebb D."/>
            <person name="Huang Z."/>
            <person name="Pippel M."/>
            <person name="Hughes G.M."/>
            <person name="Lavrichenko K."/>
            <person name="Devanna P."/>
            <person name="Winkler S."/>
            <person name="Jermiin L.S."/>
            <person name="Skirmuntt E.C."/>
            <person name="Katzourakis A."/>
            <person name="Burkitt-Gray L."/>
            <person name="Ray D.A."/>
            <person name="Sullivan K.A.M."/>
            <person name="Roscito J.G."/>
            <person name="Kirilenko B.M."/>
            <person name="Davalos L.M."/>
            <person name="Corthals A.P."/>
            <person name="Power M.L."/>
            <person name="Jones G."/>
            <person name="Ransome R.D."/>
            <person name="Dechmann D.K.N."/>
            <person name="Locatelli A.G."/>
            <person name="Puechmaille S.J."/>
            <person name="Fedrigo O."/>
            <person name="Jarvis E.D."/>
            <person name="Hiller M."/>
            <person name="Vernes S.C."/>
            <person name="Myers E.W."/>
            <person name="Teeling E.C."/>
        </authorList>
    </citation>
    <scope>NUCLEOTIDE SEQUENCE [LARGE SCALE GENOMIC DNA]</scope>
    <source>
        <strain evidence="2">Bat1K_MPI-CBG_1</strain>
    </source>
</reference>
<evidence type="ECO:0000256" key="1">
    <source>
        <dbReference type="SAM" id="MobiDB-lite"/>
    </source>
</evidence>
<protein>
    <submittedName>
        <fullName evidence="2">Solute carrier family 9 member A5</fullName>
    </submittedName>
</protein>
<dbReference type="EMBL" id="JABVXQ010000014">
    <property type="protein sequence ID" value="KAF6079479.1"/>
    <property type="molecule type" value="Genomic_DNA"/>
</dbReference>
<name>A0A833YPM9_9CHIR</name>
<comment type="caution">
    <text evidence="2">The sequence shown here is derived from an EMBL/GenBank/DDBJ whole genome shotgun (WGS) entry which is preliminary data.</text>
</comment>